<evidence type="ECO:0000313" key="2">
    <source>
        <dbReference type="EMBL" id="KAF7341992.1"/>
    </source>
</evidence>
<sequence>MPMPRLLKKLSRKSLRKRSQSTTSSLSVDVQQLEAPPLPIPKSATSTVSFGYVIPNTLPNGSSPFLLPSDSYSEKNFPQTPNTPSVSIAMAPNGAQYAPPPLPPPLPVAATNGNAVPQDEFSKNLQGAWASATTDPKVSKTDKVLLQMENGVAGAIAKETKGAAVMDGIKTGLEAVGGMEAIEKGLNTFMEGMPVLMNALDEVAKLHPYVSLFYLFIIV</sequence>
<dbReference type="Proteomes" id="UP000620124">
    <property type="component" value="Unassembled WGS sequence"/>
</dbReference>
<dbReference type="OrthoDB" id="3107213at2759"/>
<organism evidence="2 3">
    <name type="scientific">Mycena venus</name>
    <dbReference type="NCBI Taxonomy" id="2733690"/>
    <lineage>
        <taxon>Eukaryota</taxon>
        <taxon>Fungi</taxon>
        <taxon>Dikarya</taxon>
        <taxon>Basidiomycota</taxon>
        <taxon>Agaricomycotina</taxon>
        <taxon>Agaricomycetes</taxon>
        <taxon>Agaricomycetidae</taxon>
        <taxon>Agaricales</taxon>
        <taxon>Marasmiineae</taxon>
        <taxon>Mycenaceae</taxon>
        <taxon>Mycena</taxon>
    </lineage>
</organism>
<dbReference type="EMBL" id="JACAZI010000017">
    <property type="protein sequence ID" value="KAF7341992.1"/>
    <property type="molecule type" value="Genomic_DNA"/>
</dbReference>
<name>A0A8H6XK74_9AGAR</name>
<reference evidence="2" key="1">
    <citation type="submission" date="2020-05" db="EMBL/GenBank/DDBJ databases">
        <title>Mycena genomes resolve the evolution of fungal bioluminescence.</title>
        <authorList>
            <person name="Tsai I.J."/>
        </authorList>
    </citation>
    <scope>NUCLEOTIDE SEQUENCE</scope>
    <source>
        <strain evidence="2">CCC161011</strain>
    </source>
</reference>
<feature type="compositionally biased region" description="Basic residues" evidence="1">
    <location>
        <begin position="1"/>
        <end position="19"/>
    </location>
</feature>
<accession>A0A8H6XK74</accession>
<comment type="caution">
    <text evidence="2">The sequence shown here is derived from an EMBL/GenBank/DDBJ whole genome shotgun (WGS) entry which is preliminary data.</text>
</comment>
<evidence type="ECO:0000313" key="3">
    <source>
        <dbReference type="Proteomes" id="UP000620124"/>
    </source>
</evidence>
<feature type="region of interest" description="Disordered" evidence="1">
    <location>
        <begin position="1"/>
        <end position="30"/>
    </location>
</feature>
<protein>
    <submittedName>
        <fullName evidence="2">VPS13 domain-containing protein</fullName>
    </submittedName>
</protein>
<keyword evidence="3" id="KW-1185">Reference proteome</keyword>
<evidence type="ECO:0000256" key="1">
    <source>
        <dbReference type="SAM" id="MobiDB-lite"/>
    </source>
</evidence>
<gene>
    <name evidence="2" type="ORF">MVEN_01786200</name>
</gene>
<dbReference type="AlphaFoldDB" id="A0A8H6XK74"/>
<proteinExistence type="predicted"/>